<feature type="compositionally biased region" description="Polar residues" evidence="1">
    <location>
        <begin position="277"/>
        <end position="287"/>
    </location>
</feature>
<gene>
    <name evidence="3" type="ORF">FHS42_002243</name>
</gene>
<dbReference type="CDD" id="cd00085">
    <property type="entry name" value="HNHc"/>
    <property type="match status" value="1"/>
</dbReference>
<feature type="domain" description="HNH nuclease" evidence="2">
    <location>
        <begin position="240"/>
        <end position="260"/>
    </location>
</feature>
<keyword evidence="4" id="KW-1185">Reference proteome</keyword>
<feature type="region of interest" description="Disordered" evidence="1">
    <location>
        <begin position="267"/>
        <end position="287"/>
    </location>
</feature>
<evidence type="ECO:0000256" key="1">
    <source>
        <dbReference type="SAM" id="MobiDB-lite"/>
    </source>
</evidence>
<accession>A0A7W9UXR9</accession>
<dbReference type="Pfam" id="PF13392">
    <property type="entry name" value="HNH_3"/>
    <property type="match status" value="1"/>
</dbReference>
<dbReference type="Proteomes" id="UP000588098">
    <property type="component" value="Unassembled WGS sequence"/>
</dbReference>
<evidence type="ECO:0000259" key="2">
    <source>
        <dbReference type="Pfam" id="PF13392"/>
    </source>
</evidence>
<dbReference type="AlphaFoldDB" id="A0A7W9UXR9"/>
<reference evidence="3 4" key="1">
    <citation type="submission" date="2020-08" db="EMBL/GenBank/DDBJ databases">
        <title>Genomic Encyclopedia of Type Strains, Phase III (KMG-III): the genomes of soil and plant-associated and newly described type strains.</title>
        <authorList>
            <person name="Whitman W."/>
        </authorList>
    </citation>
    <scope>NUCLEOTIDE SEQUENCE [LARGE SCALE GENOMIC DNA]</scope>
    <source>
        <strain evidence="3 4">CECT 8305</strain>
    </source>
</reference>
<name>A0A7W9UXR9_9ACTN</name>
<protein>
    <recommendedName>
        <fullName evidence="2">HNH nuclease domain-containing protein</fullName>
    </recommendedName>
</protein>
<evidence type="ECO:0000313" key="4">
    <source>
        <dbReference type="Proteomes" id="UP000588098"/>
    </source>
</evidence>
<organism evidence="3 4">
    <name type="scientific">Streptomyces zagrosensis</name>
    <dbReference type="NCBI Taxonomy" id="1042984"/>
    <lineage>
        <taxon>Bacteria</taxon>
        <taxon>Bacillati</taxon>
        <taxon>Actinomycetota</taxon>
        <taxon>Actinomycetes</taxon>
        <taxon>Kitasatosporales</taxon>
        <taxon>Streptomycetaceae</taxon>
        <taxon>Streptomyces</taxon>
    </lineage>
</organism>
<dbReference type="InterPro" id="IPR003615">
    <property type="entry name" value="HNH_nuc"/>
</dbReference>
<comment type="caution">
    <text evidence="3">The sequence shown here is derived from an EMBL/GenBank/DDBJ whole genome shotgun (WGS) entry which is preliminary data.</text>
</comment>
<sequence>MTSSSPYARDVLARTAPAATSLVDMLRKLGVPVSSGPCRYLRDRLRHYDIDTAHFVSEPLPARPRMAYSKRTLEEAAANSHDIRGMLDYLGVPPYDSAYGYLHRRLRQFEIDTSHFTGRGAGRPRLIAYDDLRKAVAESRSLAEVLRTLGLSRSGANGTLLRRSLVAHGISTAHFVGQGHHPAGRPRPRTSAGQILRRLPPGSARTKTALLRRALDECGAPHVCAECGVGDLWQARRLVLEIDHLNGDRLDNRIGNLRYLCPSCHSQTSGFARHPRPSTTTRDGTVK</sequence>
<proteinExistence type="predicted"/>
<evidence type="ECO:0000313" key="3">
    <source>
        <dbReference type="EMBL" id="MBB5935193.1"/>
    </source>
</evidence>
<dbReference type="EMBL" id="JACHJL010000004">
    <property type="protein sequence ID" value="MBB5935193.1"/>
    <property type="molecule type" value="Genomic_DNA"/>
</dbReference>
<dbReference type="RefSeq" id="WP_312866820.1">
    <property type="nucleotide sequence ID" value="NZ_JACHJL010000004.1"/>
</dbReference>